<dbReference type="EMBL" id="UFSX01000002">
    <property type="protein sequence ID" value="SUV44174.1"/>
    <property type="molecule type" value="Genomic_DNA"/>
</dbReference>
<dbReference type="Pfam" id="PF13201">
    <property type="entry name" value="PCMD"/>
    <property type="match status" value="1"/>
</dbReference>
<feature type="domain" description="Putative carbohydrate metabolism" evidence="2">
    <location>
        <begin position="265"/>
        <end position="504"/>
    </location>
</feature>
<evidence type="ECO:0000313" key="4">
    <source>
        <dbReference type="EMBL" id="SUV44174.1"/>
    </source>
</evidence>
<dbReference type="Proteomes" id="UP000254424">
    <property type="component" value="Unassembled WGS sequence"/>
</dbReference>
<dbReference type="InterPro" id="IPR025112">
    <property type="entry name" value="PCMD"/>
</dbReference>
<feature type="domain" description="Lipocalin-like" evidence="3">
    <location>
        <begin position="36"/>
        <end position="153"/>
    </location>
</feature>
<sequence length="507" mass="55060">MKKNLFYLFALICSMSLFTACSDDDPDYSKVIEEEIAGNYKGTLTVTVEGTTMPSEPQKIKIEKASPSAINLSLANFSFMGIAIGDVELKNCVLSQNGDTYAFTGTQKLEVEALSCTINAKGTIKNGAVKVDMDIDAVAGGVKQSVKVVYEGTRLTGTESSEAKITAFSFDSKLVTEQPVINEENGTITFKVSDTAVDDDLKALVPTITFSEKATVTPASGVAQDFSKGKNVVYTVVAEDGTIKTYAVSISGRAALYSFEKDEWNFELMVEADEKNPLNYWDFSSNGWCTSNGALYLLKVLLNAVPADAPYAVTPTEAGYKGGAAEVRSTDSKGMWMLTTVPKVTAGTLFLGKFETDLENTLKSTRFGIKYDEQPVSLKGYYKYQAGETYYKTIVNPDNPMDVSSEIVQGKTDKGLISAVLYEVTGDESLDGTNIYDETKLTAIAKQVCENTAEFKSFEVELQYLKEYDANKKYKFAIICSSSAEGDKFEGAPGSVLTVDELTVSVK</sequence>
<evidence type="ECO:0000313" key="5">
    <source>
        <dbReference type="Proteomes" id="UP000254424"/>
    </source>
</evidence>
<dbReference type="Gene3D" id="2.40.128.350">
    <property type="match status" value="1"/>
</dbReference>
<feature type="signal peptide" evidence="1">
    <location>
        <begin position="1"/>
        <end position="19"/>
    </location>
</feature>
<dbReference type="AlphaFoldDB" id="A0A380ZCV2"/>
<name>A0A380ZCV2_9BACE</name>
<keyword evidence="4" id="KW-0449">Lipoprotein</keyword>
<organism evidence="4 5">
    <name type="scientific">Bacteroides eggerthii</name>
    <dbReference type="NCBI Taxonomy" id="28111"/>
    <lineage>
        <taxon>Bacteria</taxon>
        <taxon>Pseudomonadati</taxon>
        <taxon>Bacteroidota</taxon>
        <taxon>Bacteroidia</taxon>
        <taxon>Bacteroidales</taxon>
        <taxon>Bacteroidaceae</taxon>
        <taxon>Bacteroides</taxon>
    </lineage>
</organism>
<dbReference type="GeneID" id="93072171"/>
<evidence type="ECO:0000259" key="2">
    <source>
        <dbReference type="Pfam" id="PF13201"/>
    </source>
</evidence>
<dbReference type="RefSeq" id="WP_004288558.1">
    <property type="nucleotide sequence ID" value="NZ_CABKNQ010000020.1"/>
</dbReference>
<keyword evidence="1" id="KW-0732">Signal</keyword>
<evidence type="ECO:0000259" key="3">
    <source>
        <dbReference type="Pfam" id="PF13944"/>
    </source>
</evidence>
<dbReference type="OrthoDB" id="1049477at2"/>
<accession>A0A380ZCV2</accession>
<dbReference type="Gene3D" id="2.60.120.890">
    <property type="entry name" value="BT2081, beta-jelly-roll domain"/>
    <property type="match status" value="1"/>
</dbReference>
<dbReference type="Gene3D" id="2.60.40.2340">
    <property type="match status" value="1"/>
</dbReference>
<evidence type="ECO:0000256" key="1">
    <source>
        <dbReference type="SAM" id="SignalP"/>
    </source>
</evidence>
<dbReference type="Pfam" id="PF13944">
    <property type="entry name" value="Calycin_like"/>
    <property type="match status" value="1"/>
</dbReference>
<feature type="chain" id="PRO_5017045044" evidence="1">
    <location>
        <begin position="20"/>
        <end position="507"/>
    </location>
</feature>
<dbReference type="PROSITE" id="PS51257">
    <property type="entry name" value="PROKAR_LIPOPROTEIN"/>
    <property type="match status" value="1"/>
</dbReference>
<protein>
    <submittedName>
        <fullName evidence="4">Putative exported lipoprotein</fullName>
    </submittedName>
</protein>
<dbReference type="STRING" id="483216.BACEGG_00282"/>
<proteinExistence type="predicted"/>
<dbReference type="InterPro" id="IPR038653">
    <property type="entry name" value="Put_CMD_sf"/>
</dbReference>
<dbReference type="InterPro" id="IPR024311">
    <property type="entry name" value="Lipocalin-like"/>
</dbReference>
<gene>
    <name evidence="4" type="ORF">NCTC11155_03585</name>
</gene>
<reference evidence="4 5" key="1">
    <citation type="submission" date="2018-06" db="EMBL/GenBank/DDBJ databases">
        <authorList>
            <consortium name="Pathogen Informatics"/>
            <person name="Doyle S."/>
        </authorList>
    </citation>
    <scope>NUCLEOTIDE SEQUENCE [LARGE SCALE GENOMIC DNA]</scope>
    <source>
        <strain evidence="4 5">NCTC11155</strain>
    </source>
</reference>